<protein>
    <submittedName>
        <fullName evidence="2">Uncharacterized protein</fullName>
    </submittedName>
</protein>
<reference evidence="2 3" key="1">
    <citation type="journal article" date="2019" name="Genome Biol. Evol.">
        <title>Whole-Genome Sequencing of the Giant Devil Catfish, Bagarius yarrelli.</title>
        <authorList>
            <person name="Jiang W."/>
            <person name="Lv Y."/>
            <person name="Cheng L."/>
            <person name="Yang K."/>
            <person name="Chao B."/>
            <person name="Wang X."/>
            <person name="Li Y."/>
            <person name="Pan X."/>
            <person name="You X."/>
            <person name="Zhang Y."/>
            <person name="Yang J."/>
            <person name="Li J."/>
            <person name="Zhang X."/>
            <person name="Liu S."/>
            <person name="Sun C."/>
            <person name="Yang J."/>
            <person name="Shi Q."/>
        </authorList>
    </citation>
    <scope>NUCLEOTIDE SEQUENCE [LARGE SCALE GENOMIC DNA]</scope>
    <source>
        <strain evidence="2">JWS20170419001</strain>
        <tissue evidence="2">Muscle</tissue>
    </source>
</reference>
<dbReference type="EMBL" id="VCAZ01000143">
    <property type="protein sequence ID" value="TSX85965.1"/>
    <property type="molecule type" value="Genomic_DNA"/>
</dbReference>
<feature type="compositionally biased region" description="Basic and acidic residues" evidence="1">
    <location>
        <begin position="39"/>
        <end position="48"/>
    </location>
</feature>
<comment type="caution">
    <text evidence="2">The sequence shown here is derived from an EMBL/GenBank/DDBJ whole genome shotgun (WGS) entry which is preliminary data.</text>
</comment>
<feature type="compositionally biased region" description="Acidic residues" evidence="1">
    <location>
        <begin position="24"/>
        <end position="38"/>
    </location>
</feature>
<evidence type="ECO:0000313" key="3">
    <source>
        <dbReference type="Proteomes" id="UP000319801"/>
    </source>
</evidence>
<organism evidence="2 3">
    <name type="scientific">Bagarius yarrelli</name>
    <name type="common">Goonch</name>
    <name type="synonym">Bagrus yarrelli</name>
    <dbReference type="NCBI Taxonomy" id="175774"/>
    <lineage>
        <taxon>Eukaryota</taxon>
        <taxon>Metazoa</taxon>
        <taxon>Chordata</taxon>
        <taxon>Craniata</taxon>
        <taxon>Vertebrata</taxon>
        <taxon>Euteleostomi</taxon>
        <taxon>Actinopterygii</taxon>
        <taxon>Neopterygii</taxon>
        <taxon>Teleostei</taxon>
        <taxon>Ostariophysi</taxon>
        <taxon>Siluriformes</taxon>
        <taxon>Sisoridae</taxon>
        <taxon>Sisorinae</taxon>
        <taxon>Bagarius</taxon>
    </lineage>
</organism>
<accession>A0A556V784</accession>
<feature type="compositionally biased region" description="Polar residues" evidence="1">
    <location>
        <begin position="52"/>
        <end position="61"/>
    </location>
</feature>
<dbReference type="Proteomes" id="UP000319801">
    <property type="component" value="Unassembled WGS sequence"/>
</dbReference>
<keyword evidence="3" id="KW-1185">Reference proteome</keyword>
<gene>
    <name evidence="2" type="ORF">Baya_13997</name>
</gene>
<feature type="compositionally biased region" description="Basic and acidic residues" evidence="1">
    <location>
        <begin position="62"/>
        <end position="75"/>
    </location>
</feature>
<evidence type="ECO:0000313" key="2">
    <source>
        <dbReference type="EMBL" id="TSX85965.1"/>
    </source>
</evidence>
<sequence length="178" mass="20351">MLSYREASSQIGQFLSNSCQSTGPEEEEEEEEEEEVEEGEKVSRENPEKNSCARQDVQTQNEVEKQGEETDDRGKGMAVMEALPVPRPGRVTREEKYRPLHLRRGFFRGETGRVQLDPIVFLSGDETYTNTHRHTHCWRKSMNNRDSGDSLPLPAAFQRFPLAGIPDPAQESRSRSRL</sequence>
<feature type="compositionally biased region" description="Polar residues" evidence="1">
    <location>
        <begin position="1"/>
        <end position="23"/>
    </location>
</feature>
<name>A0A556V784_BAGYA</name>
<proteinExistence type="predicted"/>
<feature type="region of interest" description="Disordered" evidence="1">
    <location>
        <begin position="1"/>
        <end position="92"/>
    </location>
</feature>
<dbReference type="AlphaFoldDB" id="A0A556V784"/>
<evidence type="ECO:0000256" key="1">
    <source>
        <dbReference type="SAM" id="MobiDB-lite"/>
    </source>
</evidence>